<evidence type="ECO:0000256" key="5">
    <source>
        <dbReference type="ARBA" id="ARBA00022777"/>
    </source>
</evidence>
<evidence type="ECO:0000256" key="8">
    <source>
        <dbReference type="PIRSR" id="PIRSR000726-1"/>
    </source>
</evidence>
<feature type="binding site" evidence="8">
    <location>
        <position position="118"/>
    </location>
    <ligand>
        <name>substrate</name>
    </ligand>
</feature>
<evidence type="ECO:0000256" key="9">
    <source>
        <dbReference type="RuleBase" id="RU003448"/>
    </source>
</evidence>
<evidence type="ECO:0000259" key="11">
    <source>
        <dbReference type="Pfam" id="PF00696"/>
    </source>
</evidence>
<dbReference type="UniPathway" id="UPA00051">
    <property type="reaction ID" value="UER00462"/>
</dbReference>
<sequence length="437" mass="48036">MIKVLKFGGTSVGSAQNMKRVAEIVRREQATVTVLSAMSGTTDALVQISKLAADGDLAAIGKVLDMLRDKYSTCIDGLLTATRQKAFDRMEAAWTTILAAATDFQPYTSERTIIAQGELLTSAIFTQYLVESGSDAVCLNAPDFMITDADTKVNAKLLHERLSALTADKKKFYVTQGFICTNYRGEIDNLGRGGSDYSAALMGAAIDAGQVQIWTDIDGMHNNDPRFVDHTYPIRTMSFCEAAELAYFGAKILHPSTIQPCQDHGIPVLLKNTMDPDAPGTTISDADESTQSFHAVAAKDGITVIRIYSARMLMAYGFLRKVFEVFEQYRTPIDMITTSEVAVSLTIDNDAHIDRIVEELAPLGKIEIERDNSIVCVVGRIEHTDTGLAARVFDGLKQVPIKMISYGASHHSITMLINTQDKKQTLQYLNDYLFNQQ</sequence>
<dbReference type="SUPFAM" id="SSF53633">
    <property type="entry name" value="Carbamate kinase-like"/>
    <property type="match status" value="1"/>
</dbReference>
<protein>
    <recommendedName>
        <fullName evidence="9">Aspartokinase</fullName>
        <ecNumber evidence="9">2.7.2.4</ecNumber>
    </recommendedName>
</protein>
<dbReference type="GO" id="GO:0004072">
    <property type="term" value="F:aspartate kinase activity"/>
    <property type="evidence" value="ECO:0007669"/>
    <property type="project" value="UniProtKB-EC"/>
</dbReference>
<dbReference type="EMBL" id="ADLD01000013">
    <property type="protein sequence ID" value="EHB91783.1"/>
    <property type="molecule type" value="Genomic_DNA"/>
</dbReference>
<name>G5HB17_9BACT</name>
<dbReference type="InterPro" id="IPR045865">
    <property type="entry name" value="ACT-like_dom_sf"/>
</dbReference>
<feature type="binding site" evidence="8">
    <location>
        <begin position="215"/>
        <end position="216"/>
    </location>
    <ligand>
        <name>ATP</name>
        <dbReference type="ChEBI" id="CHEBI:30616"/>
    </ligand>
</feature>
<organism evidence="13 14">
    <name type="scientific">Alistipes indistinctus YIT 12060</name>
    <dbReference type="NCBI Taxonomy" id="742725"/>
    <lineage>
        <taxon>Bacteria</taxon>
        <taxon>Pseudomonadati</taxon>
        <taxon>Bacteroidota</taxon>
        <taxon>Bacteroidia</taxon>
        <taxon>Bacteroidales</taxon>
        <taxon>Rikenellaceae</taxon>
        <taxon>Alistipes</taxon>
    </lineage>
</organism>
<comment type="catalytic activity">
    <reaction evidence="7 9">
        <text>L-aspartate + ATP = 4-phospho-L-aspartate + ADP</text>
        <dbReference type="Rhea" id="RHEA:23776"/>
        <dbReference type="ChEBI" id="CHEBI:29991"/>
        <dbReference type="ChEBI" id="CHEBI:30616"/>
        <dbReference type="ChEBI" id="CHEBI:57535"/>
        <dbReference type="ChEBI" id="CHEBI:456216"/>
        <dbReference type="EC" id="2.7.2.4"/>
    </reaction>
</comment>
<dbReference type="UniPathway" id="UPA00050">
    <property type="reaction ID" value="UER00461"/>
</dbReference>
<feature type="binding site" evidence="8">
    <location>
        <position position="226"/>
    </location>
    <ligand>
        <name>ATP</name>
        <dbReference type="ChEBI" id="CHEBI:30616"/>
    </ligand>
</feature>
<dbReference type="GO" id="GO:0009089">
    <property type="term" value="P:lysine biosynthetic process via diaminopimelate"/>
    <property type="evidence" value="ECO:0007669"/>
    <property type="project" value="UniProtKB-UniPathway"/>
</dbReference>
<proteinExistence type="inferred from homology"/>
<dbReference type="PANTHER" id="PTHR21499">
    <property type="entry name" value="ASPARTATE KINASE"/>
    <property type="match status" value="1"/>
</dbReference>
<dbReference type="PANTHER" id="PTHR21499:SF59">
    <property type="entry name" value="ASPARTOKINASE"/>
    <property type="match status" value="1"/>
</dbReference>
<dbReference type="InterPro" id="IPR018042">
    <property type="entry name" value="Aspartate_kinase_CS"/>
</dbReference>
<keyword evidence="14" id="KW-1185">Reference proteome</keyword>
<dbReference type="PATRIC" id="fig|742725.3.peg.1927"/>
<feature type="domain" description="Aspartokinase ACT" evidence="12">
    <location>
        <begin position="375"/>
        <end position="431"/>
    </location>
</feature>
<dbReference type="PROSITE" id="PS00324">
    <property type="entry name" value="ASPARTOKINASE"/>
    <property type="match status" value="1"/>
</dbReference>
<gene>
    <name evidence="13" type="ORF">HMPREF9450_01832</name>
</gene>
<comment type="similarity">
    <text evidence="2 9">Belongs to the aspartokinase family.</text>
</comment>
<keyword evidence="4 8" id="KW-0547">Nucleotide-binding</keyword>
<dbReference type="InterPro" id="IPR001341">
    <property type="entry name" value="Asp_kinase"/>
</dbReference>
<dbReference type="eggNOG" id="COG0527">
    <property type="taxonomic scope" value="Bacteria"/>
</dbReference>
<evidence type="ECO:0000313" key="14">
    <source>
        <dbReference type="Proteomes" id="UP000006008"/>
    </source>
</evidence>
<evidence type="ECO:0000256" key="4">
    <source>
        <dbReference type="ARBA" id="ARBA00022741"/>
    </source>
</evidence>
<evidence type="ECO:0000256" key="7">
    <source>
        <dbReference type="ARBA" id="ARBA00047872"/>
    </source>
</evidence>
<dbReference type="UniPathway" id="UPA00034">
    <property type="reaction ID" value="UER00015"/>
</dbReference>
<dbReference type="Gene3D" id="3.30.70.260">
    <property type="match status" value="2"/>
</dbReference>
<evidence type="ECO:0000256" key="3">
    <source>
        <dbReference type="ARBA" id="ARBA00022679"/>
    </source>
</evidence>
<feature type="binding site" evidence="8">
    <location>
        <begin position="6"/>
        <end position="9"/>
    </location>
    <ligand>
        <name>ATP</name>
        <dbReference type="ChEBI" id="CHEBI:30616"/>
    </ligand>
</feature>
<dbReference type="InterPro" id="IPR001048">
    <property type="entry name" value="Asp/Glu/Uridylate_kinase"/>
</dbReference>
<dbReference type="GO" id="GO:0009090">
    <property type="term" value="P:homoserine biosynthetic process"/>
    <property type="evidence" value="ECO:0007669"/>
    <property type="project" value="TreeGrafter"/>
</dbReference>
<dbReference type="InterPro" id="IPR054352">
    <property type="entry name" value="ACT_Aspartokinase"/>
</dbReference>
<dbReference type="Pfam" id="PF22468">
    <property type="entry name" value="ACT_9"/>
    <property type="match status" value="1"/>
</dbReference>
<keyword evidence="10" id="KW-0028">Amino-acid biosynthesis</keyword>
<evidence type="ECO:0000256" key="10">
    <source>
        <dbReference type="RuleBase" id="RU004249"/>
    </source>
</evidence>
<dbReference type="Gene3D" id="1.20.120.1320">
    <property type="entry name" value="Aspartokinase, catalytic domain"/>
    <property type="match status" value="1"/>
</dbReference>
<dbReference type="CDD" id="cd04243">
    <property type="entry name" value="AAK_AK-HSDH-like"/>
    <property type="match status" value="1"/>
</dbReference>
<dbReference type="Proteomes" id="UP000006008">
    <property type="component" value="Unassembled WGS sequence"/>
</dbReference>
<dbReference type="NCBIfam" id="TIGR00657">
    <property type="entry name" value="asp_kinases"/>
    <property type="match status" value="1"/>
</dbReference>
<accession>G5HB17</accession>
<dbReference type="InterPro" id="IPR005260">
    <property type="entry name" value="Asp_kin_monofn"/>
</dbReference>
<evidence type="ECO:0000256" key="1">
    <source>
        <dbReference type="ARBA" id="ARBA00004766"/>
    </source>
</evidence>
<dbReference type="InterPro" id="IPR042199">
    <property type="entry name" value="AsparK_Bifunc_asparK/hSer_DH"/>
</dbReference>
<dbReference type="EC" id="2.7.2.4" evidence="9"/>
<dbReference type="PIRSF" id="PIRSF000726">
    <property type="entry name" value="Asp_kin"/>
    <property type="match status" value="1"/>
</dbReference>
<feature type="domain" description="Aspartate/glutamate/uridylate kinase" evidence="11">
    <location>
        <begin position="1"/>
        <end position="272"/>
    </location>
</feature>
<dbReference type="HOGENOM" id="CLU_009116_6_1_10"/>
<evidence type="ECO:0000256" key="2">
    <source>
        <dbReference type="ARBA" id="ARBA00010122"/>
    </source>
</evidence>
<feature type="binding site" evidence="8">
    <location>
        <position position="42"/>
    </location>
    <ligand>
        <name>substrate</name>
    </ligand>
</feature>
<dbReference type="InterPro" id="IPR036393">
    <property type="entry name" value="AceGlu_kinase-like_sf"/>
</dbReference>
<dbReference type="GO" id="GO:0005829">
    <property type="term" value="C:cytosol"/>
    <property type="evidence" value="ECO:0007669"/>
    <property type="project" value="TreeGrafter"/>
</dbReference>
<reference evidence="13 14" key="1">
    <citation type="submission" date="2011-08" db="EMBL/GenBank/DDBJ databases">
        <title>The Genome Sequence of Alistipes indistinctus YIT 12060.</title>
        <authorList>
            <consortium name="The Broad Institute Genome Sequencing Platform"/>
            <person name="Earl A."/>
            <person name="Ward D."/>
            <person name="Feldgarden M."/>
            <person name="Gevers D."/>
            <person name="Morotomi M."/>
            <person name="Young S.K."/>
            <person name="Zeng Q."/>
            <person name="Gargeya S."/>
            <person name="Fitzgerald M."/>
            <person name="Haas B."/>
            <person name="Abouelleil A."/>
            <person name="Alvarado L."/>
            <person name="Arachchi H.M."/>
            <person name="Berlin A."/>
            <person name="Brown A."/>
            <person name="Chapman S.B."/>
            <person name="Chen Z."/>
            <person name="Dunbar C."/>
            <person name="Freedman E."/>
            <person name="Gearin G."/>
            <person name="Gellesch M."/>
            <person name="Goldberg J."/>
            <person name="Griggs A."/>
            <person name="Gujja S."/>
            <person name="Heiman D."/>
            <person name="Howarth C."/>
            <person name="Larson L."/>
            <person name="Lui A."/>
            <person name="MacDonald P.J.P."/>
            <person name="Montmayeur A."/>
            <person name="Murphy C."/>
            <person name="Neiman D."/>
            <person name="Pearson M."/>
            <person name="Priest M."/>
            <person name="Roberts A."/>
            <person name="Saif S."/>
            <person name="Shea T."/>
            <person name="Shenoy N."/>
            <person name="Sisk P."/>
            <person name="Stolte C."/>
            <person name="Sykes S."/>
            <person name="Wortman J."/>
            <person name="Nusbaum C."/>
            <person name="Birren B."/>
        </authorList>
    </citation>
    <scope>NUCLEOTIDE SEQUENCE [LARGE SCALE GENOMIC DNA]</scope>
    <source>
        <strain evidence="13 14">YIT 12060</strain>
    </source>
</reference>
<keyword evidence="3 9" id="KW-0808">Transferase</keyword>
<dbReference type="Gene3D" id="3.40.1160.10">
    <property type="entry name" value="Acetylglutamate kinase-like"/>
    <property type="match status" value="1"/>
</dbReference>
<evidence type="ECO:0000256" key="6">
    <source>
        <dbReference type="ARBA" id="ARBA00022840"/>
    </source>
</evidence>
<dbReference type="SUPFAM" id="SSF55021">
    <property type="entry name" value="ACT-like"/>
    <property type="match status" value="2"/>
</dbReference>
<evidence type="ECO:0000313" key="13">
    <source>
        <dbReference type="EMBL" id="EHB91783.1"/>
    </source>
</evidence>
<evidence type="ECO:0000259" key="12">
    <source>
        <dbReference type="Pfam" id="PF22468"/>
    </source>
</evidence>
<comment type="pathway">
    <text evidence="10">Amino-acid biosynthesis; L-threonine biosynthesis; L-threonine from L-aspartate: step 1/5.</text>
</comment>
<keyword evidence="6 8" id="KW-0067">ATP-binding</keyword>
<comment type="pathway">
    <text evidence="10">Amino-acid biosynthesis; L-methionine biosynthesis via de novo pathway; L-homoserine from L-aspartate: step 1/3.</text>
</comment>
<dbReference type="AlphaFoldDB" id="G5HB17"/>
<dbReference type="GO" id="GO:0005524">
    <property type="term" value="F:ATP binding"/>
    <property type="evidence" value="ECO:0007669"/>
    <property type="project" value="UniProtKB-KW"/>
</dbReference>
<dbReference type="GO" id="GO:0009088">
    <property type="term" value="P:threonine biosynthetic process"/>
    <property type="evidence" value="ECO:0007669"/>
    <property type="project" value="UniProtKB-UniPathway"/>
</dbReference>
<dbReference type="STRING" id="742725.HMPREF9450_01832"/>
<comment type="pathway">
    <text evidence="1 10">Amino-acid biosynthesis; L-lysine biosynthesis via DAP pathway; (S)-tetrahydrodipicolinate from L-aspartate: step 1/4.</text>
</comment>
<comment type="caution">
    <text evidence="13">The sequence shown here is derived from an EMBL/GenBank/DDBJ whole genome shotgun (WGS) entry which is preliminary data.</text>
</comment>
<keyword evidence="5 9" id="KW-0418">Kinase</keyword>
<dbReference type="Pfam" id="PF00696">
    <property type="entry name" value="AA_kinase"/>
    <property type="match status" value="1"/>
</dbReference>